<keyword evidence="2" id="KW-1185">Reference proteome</keyword>
<sequence>MGSSGVGRRPFDAVLCDLDNVVRFYDTSRVVELERELGLAEGTTAEVAYAPERDLPLLLGRISYEEWTDAVERGLGEWVPDGRRARELALAFADAPSRVDQMVVDLLRRARGRVRVVWVTNATPRLEKELAALGIADLAHEVVSSARVGVAKPDRRIFRLAAERAGVPEGRCLFVDDRLENVEAAVACGMRGVH</sequence>
<dbReference type="PANTHER" id="PTHR43611">
    <property type="entry name" value="ALPHA-D-GLUCOSE 1-PHOSPHATE PHOSPHATASE"/>
    <property type="match status" value="1"/>
</dbReference>
<feature type="non-terminal residue" evidence="1">
    <location>
        <position position="194"/>
    </location>
</feature>
<protein>
    <submittedName>
        <fullName evidence="1">HAD-IA family hydrolase</fullName>
    </submittedName>
</protein>
<gene>
    <name evidence="1" type="ORF">GL263_27620</name>
</gene>
<dbReference type="GO" id="GO:0016787">
    <property type="term" value="F:hydrolase activity"/>
    <property type="evidence" value="ECO:0007669"/>
    <property type="project" value="UniProtKB-KW"/>
</dbReference>
<comment type="caution">
    <text evidence="1">The sequence shown here is derived from an EMBL/GenBank/DDBJ whole genome shotgun (WGS) entry which is preliminary data.</text>
</comment>
<dbReference type="NCBIfam" id="TIGR01509">
    <property type="entry name" value="HAD-SF-IA-v3"/>
    <property type="match status" value="1"/>
</dbReference>
<evidence type="ECO:0000313" key="2">
    <source>
        <dbReference type="Proteomes" id="UP000766698"/>
    </source>
</evidence>
<dbReference type="PANTHER" id="PTHR43611:SF3">
    <property type="entry name" value="FLAVIN MONONUCLEOTIDE HYDROLASE 1, CHLOROPLATIC"/>
    <property type="match status" value="1"/>
</dbReference>
<dbReference type="NCBIfam" id="TIGR01549">
    <property type="entry name" value="HAD-SF-IA-v1"/>
    <property type="match status" value="1"/>
</dbReference>
<dbReference type="EMBL" id="WMLF01000911">
    <property type="protein sequence ID" value="MBB1247284.1"/>
    <property type="molecule type" value="Genomic_DNA"/>
</dbReference>
<name>A0ABR6EPM0_9ACTN</name>
<dbReference type="InterPro" id="IPR006439">
    <property type="entry name" value="HAD-SF_hydro_IA"/>
</dbReference>
<dbReference type="InterPro" id="IPR023214">
    <property type="entry name" value="HAD_sf"/>
</dbReference>
<dbReference type="SUPFAM" id="SSF56784">
    <property type="entry name" value="HAD-like"/>
    <property type="match status" value="1"/>
</dbReference>
<dbReference type="Pfam" id="PF00702">
    <property type="entry name" value="Hydrolase"/>
    <property type="match status" value="1"/>
</dbReference>
<dbReference type="InterPro" id="IPR036412">
    <property type="entry name" value="HAD-like_sf"/>
</dbReference>
<dbReference type="SFLD" id="SFLDS00003">
    <property type="entry name" value="Haloacid_Dehalogenase"/>
    <property type="match status" value="1"/>
</dbReference>
<evidence type="ECO:0000313" key="1">
    <source>
        <dbReference type="EMBL" id="MBB1247284.1"/>
    </source>
</evidence>
<dbReference type="RefSeq" id="WP_182858450.1">
    <property type="nucleotide sequence ID" value="NZ_WMLF01000911.1"/>
</dbReference>
<reference evidence="2" key="1">
    <citation type="journal article" date="2020" name="Syst. Appl. Microbiol.">
        <title>Streptomyces alkaliterrae sp. nov., isolated from an alkaline soil, and emended descriptions of Streptomyces alkaliphilus, Streptomyces calidiresistens and Streptomyces durbertensis.</title>
        <authorList>
            <person name="Swiecimska M."/>
            <person name="Golinska P."/>
            <person name="Nouioui I."/>
            <person name="Wypij M."/>
            <person name="Rai M."/>
            <person name="Sangal V."/>
            <person name="Goodfellow M."/>
        </authorList>
    </citation>
    <scope>NUCLEOTIDE SEQUENCE [LARGE SCALE GENOMIC DNA]</scope>
    <source>
        <strain evidence="2">DSM 104538</strain>
    </source>
</reference>
<organism evidence="1 2">
    <name type="scientific">Streptomyces durbertensis</name>
    <dbReference type="NCBI Taxonomy" id="2448886"/>
    <lineage>
        <taxon>Bacteria</taxon>
        <taxon>Bacillati</taxon>
        <taxon>Actinomycetota</taxon>
        <taxon>Actinomycetes</taxon>
        <taxon>Kitasatosporales</taxon>
        <taxon>Streptomycetaceae</taxon>
        <taxon>Streptomyces</taxon>
    </lineage>
</organism>
<proteinExistence type="predicted"/>
<accession>A0ABR6EPM0</accession>
<keyword evidence="1" id="KW-0378">Hydrolase</keyword>
<dbReference type="Gene3D" id="3.40.50.1000">
    <property type="entry name" value="HAD superfamily/HAD-like"/>
    <property type="match status" value="1"/>
</dbReference>
<dbReference type="Proteomes" id="UP000766698">
    <property type="component" value="Unassembled WGS sequence"/>
</dbReference>
<dbReference type="SFLD" id="SFLDG01129">
    <property type="entry name" value="C1.5:_HAD__Beta-PGM__Phosphata"/>
    <property type="match status" value="1"/>
</dbReference>